<protein>
    <submittedName>
        <fullName evidence="3">Alpha/beta fold hydrolase</fullName>
    </submittedName>
</protein>
<name>A0ABW5CGV6_9PROT</name>
<dbReference type="InterPro" id="IPR000073">
    <property type="entry name" value="AB_hydrolase_1"/>
</dbReference>
<dbReference type="Proteomes" id="UP001597296">
    <property type="component" value="Unassembled WGS sequence"/>
</dbReference>
<comment type="caution">
    <text evidence="3">The sequence shown here is derived from an EMBL/GenBank/DDBJ whole genome shotgun (WGS) entry which is preliminary data.</text>
</comment>
<evidence type="ECO:0000256" key="1">
    <source>
        <dbReference type="ARBA" id="ARBA00022801"/>
    </source>
</evidence>
<dbReference type="PANTHER" id="PTHR46118:SF4">
    <property type="entry name" value="PROTEIN ABHD11"/>
    <property type="match status" value="1"/>
</dbReference>
<dbReference type="RefSeq" id="WP_377319181.1">
    <property type="nucleotide sequence ID" value="NZ_JBHUIY010000070.1"/>
</dbReference>
<dbReference type="Gene3D" id="3.40.50.1820">
    <property type="entry name" value="alpha/beta hydrolase"/>
    <property type="match status" value="1"/>
</dbReference>
<dbReference type="PANTHER" id="PTHR46118">
    <property type="entry name" value="PROTEIN ABHD11"/>
    <property type="match status" value="1"/>
</dbReference>
<dbReference type="PRINTS" id="PR00111">
    <property type="entry name" value="ABHYDROLASE"/>
</dbReference>
<accession>A0ABW5CGV6</accession>
<reference evidence="4" key="1">
    <citation type="journal article" date="2019" name="Int. J. Syst. Evol. Microbiol.">
        <title>The Global Catalogue of Microorganisms (GCM) 10K type strain sequencing project: providing services to taxonomists for standard genome sequencing and annotation.</title>
        <authorList>
            <consortium name="The Broad Institute Genomics Platform"/>
            <consortium name="The Broad Institute Genome Sequencing Center for Infectious Disease"/>
            <person name="Wu L."/>
            <person name="Ma J."/>
        </authorList>
    </citation>
    <scope>NUCLEOTIDE SEQUENCE [LARGE SCALE GENOMIC DNA]</scope>
    <source>
        <strain evidence="4">KCTC 15012</strain>
    </source>
</reference>
<evidence type="ECO:0000313" key="4">
    <source>
        <dbReference type="Proteomes" id="UP001597296"/>
    </source>
</evidence>
<dbReference type="EMBL" id="JBHUIY010000070">
    <property type="protein sequence ID" value="MFD2235737.1"/>
    <property type="molecule type" value="Genomic_DNA"/>
</dbReference>
<keyword evidence="1 3" id="KW-0378">Hydrolase</keyword>
<gene>
    <name evidence="3" type="ORF">ACFSNB_18225</name>
</gene>
<dbReference type="InterPro" id="IPR029058">
    <property type="entry name" value="AB_hydrolase_fold"/>
</dbReference>
<evidence type="ECO:0000259" key="2">
    <source>
        <dbReference type="Pfam" id="PF00561"/>
    </source>
</evidence>
<keyword evidence="4" id="KW-1185">Reference proteome</keyword>
<dbReference type="SUPFAM" id="SSF53474">
    <property type="entry name" value="alpha/beta-Hydrolases"/>
    <property type="match status" value="1"/>
</dbReference>
<dbReference type="Pfam" id="PF00561">
    <property type="entry name" value="Abhydrolase_1"/>
    <property type="match status" value="1"/>
</dbReference>
<dbReference type="GO" id="GO:0016787">
    <property type="term" value="F:hydrolase activity"/>
    <property type="evidence" value="ECO:0007669"/>
    <property type="project" value="UniProtKB-KW"/>
</dbReference>
<organism evidence="3 4">
    <name type="scientific">Phaeospirillum tilakii</name>
    <dbReference type="NCBI Taxonomy" id="741673"/>
    <lineage>
        <taxon>Bacteria</taxon>
        <taxon>Pseudomonadati</taxon>
        <taxon>Pseudomonadota</taxon>
        <taxon>Alphaproteobacteria</taxon>
        <taxon>Rhodospirillales</taxon>
        <taxon>Rhodospirillaceae</taxon>
        <taxon>Phaeospirillum</taxon>
    </lineage>
</organism>
<proteinExistence type="predicted"/>
<sequence>MRLAVTALGDPGLPPLVILHGLLGSARNWGGIARALADRHRVLAFDLPNHGASPWTERMDYPFQARLVADEIAALGRPVALLGHSMGGKVAMTLALSRPELVGRLVAVDIAPVRYAHSFAPYLRAMRGLKLASLTGREQADAAMAAAVPDPAVRALLLHNLERSEAGWRWRPNLAVLLAEMEEILDFPAALPQPVFAGPALFVTGRESDYVDPAGWTAIRARFPAARRVELAAGHWVHAEAPAAFLEAVAGFLG</sequence>
<evidence type="ECO:0000313" key="3">
    <source>
        <dbReference type="EMBL" id="MFD2235737.1"/>
    </source>
</evidence>
<feature type="domain" description="AB hydrolase-1" evidence="2">
    <location>
        <begin position="14"/>
        <end position="242"/>
    </location>
</feature>